<dbReference type="EMBL" id="WJQU01000004">
    <property type="protein sequence ID" value="KAJ6636842.1"/>
    <property type="molecule type" value="Genomic_DNA"/>
</dbReference>
<protein>
    <submittedName>
        <fullName evidence="2">Uncharacterized protein</fullName>
    </submittedName>
</protein>
<evidence type="ECO:0000313" key="2">
    <source>
        <dbReference type="EMBL" id="KAJ6636842.1"/>
    </source>
</evidence>
<feature type="region of interest" description="Disordered" evidence="1">
    <location>
        <begin position="79"/>
        <end position="98"/>
    </location>
</feature>
<comment type="caution">
    <text evidence="2">The sequence shown here is derived from an EMBL/GenBank/DDBJ whole genome shotgun (WGS) entry which is preliminary data.</text>
</comment>
<evidence type="ECO:0000256" key="1">
    <source>
        <dbReference type="SAM" id="MobiDB-lite"/>
    </source>
</evidence>
<accession>A0A9Q0MRU8</accession>
<dbReference type="AlphaFoldDB" id="A0A9Q0MRU8"/>
<proteinExistence type="predicted"/>
<feature type="compositionally biased region" description="Basic and acidic residues" evidence="1">
    <location>
        <begin position="85"/>
        <end position="98"/>
    </location>
</feature>
<gene>
    <name evidence="2" type="ORF">Bhyg_15437</name>
</gene>
<sequence length="98" mass="11462">MVLKPTADSYYSKMIERLELDDVEWNQIKSKMSYLRNKFIKVKKWLDGTGQGVDHALRQRFKLKLQNVMDSQNVFSGEDGTLIESENKNAEYEPRTST</sequence>
<dbReference type="Proteomes" id="UP001151699">
    <property type="component" value="Chromosome C"/>
</dbReference>
<keyword evidence="3" id="KW-1185">Reference proteome</keyword>
<organism evidence="2 3">
    <name type="scientific">Pseudolycoriella hygida</name>
    <dbReference type="NCBI Taxonomy" id="35572"/>
    <lineage>
        <taxon>Eukaryota</taxon>
        <taxon>Metazoa</taxon>
        <taxon>Ecdysozoa</taxon>
        <taxon>Arthropoda</taxon>
        <taxon>Hexapoda</taxon>
        <taxon>Insecta</taxon>
        <taxon>Pterygota</taxon>
        <taxon>Neoptera</taxon>
        <taxon>Endopterygota</taxon>
        <taxon>Diptera</taxon>
        <taxon>Nematocera</taxon>
        <taxon>Sciaroidea</taxon>
        <taxon>Sciaridae</taxon>
        <taxon>Pseudolycoriella</taxon>
    </lineage>
</organism>
<evidence type="ECO:0000313" key="3">
    <source>
        <dbReference type="Proteomes" id="UP001151699"/>
    </source>
</evidence>
<name>A0A9Q0MRU8_9DIPT</name>
<reference evidence="2" key="1">
    <citation type="submission" date="2022-07" db="EMBL/GenBank/DDBJ databases">
        <authorList>
            <person name="Trinca V."/>
            <person name="Uliana J.V.C."/>
            <person name="Torres T.T."/>
            <person name="Ward R.J."/>
            <person name="Monesi N."/>
        </authorList>
    </citation>
    <scope>NUCLEOTIDE SEQUENCE</scope>
    <source>
        <strain evidence="2">HSMRA1968</strain>
        <tissue evidence="2">Whole embryos</tissue>
    </source>
</reference>
<dbReference type="OrthoDB" id="8015427at2759"/>